<name>A0A0E9S2H5_ANGAN</name>
<proteinExistence type="predicted"/>
<reference evidence="1" key="2">
    <citation type="journal article" date="2015" name="Fish Shellfish Immunol.">
        <title>Early steps in the European eel (Anguilla anguilla)-Vibrio vulnificus interaction in the gills: Role of the RtxA13 toxin.</title>
        <authorList>
            <person name="Callol A."/>
            <person name="Pajuelo D."/>
            <person name="Ebbesson L."/>
            <person name="Teles M."/>
            <person name="MacKenzie S."/>
            <person name="Amaro C."/>
        </authorList>
    </citation>
    <scope>NUCLEOTIDE SEQUENCE</scope>
</reference>
<protein>
    <submittedName>
        <fullName evidence="1">Uncharacterized protein</fullName>
    </submittedName>
</protein>
<sequence>MDAPLSIMGQTVTSPSYQTITILSLTKQSNEYVTLTYVIAVESGLNGIPCT</sequence>
<dbReference type="AlphaFoldDB" id="A0A0E9S2H5"/>
<dbReference type="EMBL" id="GBXM01072943">
    <property type="protein sequence ID" value="JAH35634.1"/>
    <property type="molecule type" value="Transcribed_RNA"/>
</dbReference>
<organism evidence="1">
    <name type="scientific">Anguilla anguilla</name>
    <name type="common">European freshwater eel</name>
    <name type="synonym">Muraena anguilla</name>
    <dbReference type="NCBI Taxonomy" id="7936"/>
    <lineage>
        <taxon>Eukaryota</taxon>
        <taxon>Metazoa</taxon>
        <taxon>Chordata</taxon>
        <taxon>Craniata</taxon>
        <taxon>Vertebrata</taxon>
        <taxon>Euteleostomi</taxon>
        <taxon>Actinopterygii</taxon>
        <taxon>Neopterygii</taxon>
        <taxon>Teleostei</taxon>
        <taxon>Anguilliformes</taxon>
        <taxon>Anguillidae</taxon>
        <taxon>Anguilla</taxon>
    </lineage>
</organism>
<accession>A0A0E9S2H5</accession>
<reference evidence="1" key="1">
    <citation type="submission" date="2014-11" db="EMBL/GenBank/DDBJ databases">
        <authorList>
            <person name="Amaro Gonzalez C."/>
        </authorList>
    </citation>
    <scope>NUCLEOTIDE SEQUENCE</scope>
</reference>
<evidence type="ECO:0000313" key="1">
    <source>
        <dbReference type="EMBL" id="JAH35634.1"/>
    </source>
</evidence>